<keyword evidence="1" id="KW-0677">Repeat</keyword>
<name>A0A9W6ZV58_9STRA</name>
<feature type="region of interest" description="Disordered" evidence="4">
    <location>
        <begin position="308"/>
        <end position="354"/>
    </location>
</feature>
<keyword evidence="6" id="KW-1185">Reference proteome</keyword>
<accession>A0A9W6ZV58</accession>
<feature type="region of interest" description="Disordered" evidence="4">
    <location>
        <begin position="212"/>
        <end position="234"/>
    </location>
</feature>
<dbReference type="AlphaFoldDB" id="A0A9W6ZV58"/>
<dbReference type="GO" id="GO:0005737">
    <property type="term" value="C:cytoplasm"/>
    <property type="evidence" value="ECO:0007669"/>
    <property type="project" value="TreeGrafter"/>
</dbReference>
<gene>
    <name evidence="5" type="ORF">TrST_g10251</name>
</gene>
<evidence type="ECO:0000313" key="6">
    <source>
        <dbReference type="Proteomes" id="UP001165085"/>
    </source>
</evidence>
<feature type="compositionally biased region" description="Low complexity" evidence="4">
    <location>
        <begin position="609"/>
        <end position="627"/>
    </location>
</feature>
<dbReference type="EMBL" id="BRXY01000056">
    <property type="protein sequence ID" value="GMH58966.1"/>
    <property type="molecule type" value="Genomic_DNA"/>
</dbReference>
<feature type="compositionally biased region" description="Basic and acidic residues" evidence="4">
    <location>
        <begin position="212"/>
        <end position="221"/>
    </location>
</feature>
<dbReference type="SMART" id="SM00248">
    <property type="entry name" value="ANK"/>
    <property type="match status" value="2"/>
</dbReference>
<dbReference type="OrthoDB" id="204260at2759"/>
<evidence type="ECO:0000256" key="4">
    <source>
        <dbReference type="SAM" id="MobiDB-lite"/>
    </source>
</evidence>
<feature type="repeat" description="ANK" evidence="3">
    <location>
        <begin position="451"/>
        <end position="483"/>
    </location>
</feature>
<dbReference type="GO" id="GO:0045087">
    <property type="term" value="P:innate immune response"/>
    <property type="evidence" value="ECO:0007669"/>
    <property type="project" value="TreeGrafter"/>
</dbReference>
<dbReference type="Pfam" id="PF12796">
    <property type="entry name" value="Ank_2"/>
    <property type="match status" value="1"/>
</dbReference>
<dbReference type="PROSITE" id="PS50297">
    <property type="entry name" value="ANK_REP_REGION"/>
    <property type="match status" value="1"/>
</dbReference>
<dbReference type="InterPro" id="IPR051631">
    <property type="entry name" value="Ankyrin-KH/SAM_domain"/>
</dbReference>
<feature type="region of interest" description="Disordered" evidence="4">
    <location>
        <begin position="136"/>
        <end position="189"/>
    </location>
</feature>
<evidence type="ECO:0000256" key="1">
    <source>
        <dbReference type="ARBA" id="ARBA00022737"/>
    </source>
</evidence>
<dbReference type="Proteomes" id="UP001165085">
    <property type="component" value="Unassembled WGS sequence"/>
</dbReference>
<dbReference type="PANTHER" id="PTHR23206">
    <property type="entry name" value="MASK PROTEIN"/>
    <property type="match status" value="1"/>
</dbReference>
<comment type="caution">
    <text evidence="5">The sequence shown here is derived from an EMBL/GenBank/DDBJ whole genome shotgun (WGS) entry which is preliminary data.</text>
</comment>
<feature type="compositionally biased region" description="Low complexity" evidence="4">
    <location>
        <begin position="333"/>
        <end position="346"/>
    </location>
</feature>
<dbReference type="PROSITE" id="PS50088">
    <property type="entry name" value="ANK_REPEAT"/>
    <property type="match status" value="1"/>
</dbReference>
<evidence type="ECO:0000256" key="2">
    <source>
        <dbReference type="ARBA" id="ARBA00023043"/>
    </source>
</evidence>
<dbReference type="Gene3D" id="1.25.40.20">
    <property type="entry name" value="Ankyrin repeat-containing domain"/>
    <property type="match status" value="1"/>
</dbReference>
<feature type="region of interest" description="Disordered" evidence="4">
    <location>
        <begin position="585"/>
        <end position="627"/>
    </location>
</feature>
<dbReference type="SUPFAM" id="SSF48403">
    <property type="entry name" value="Ankyrin repeat"/>
    <property type="match status" value="1"/>
</dbReference>
<organism evidence="5 6">
    <name type="scientific">Triparma strigata</name>
    <dbReference type="NCBI Taxonomy" id="1606541"/>
    <lineage>
        <taxon>Eukaryota</taxon>
        <taxon>Sar</taxon>
        <taxon>Stramenopiles</taxon>
        <taxon>Ochrophyta</taxon>
        <taxon>Bolidophyceae</taxon>
        <taxon>Parmales</taxon>
        <taxon>Triparmaceae</taxon>
        <taxon>Triparma</taxon>
    </lineage>
</organism>
<evidence type="ECO:0000313" key="5">
    <source>
        <dbReference type="EMBL" id="GMH58966.1"/>
    </source>
</evidence>
<feature type="region of interest" description="Disordered" evidence="4">
    <location>
        <begin position="27"/>
        <end position="96"/>
    </location>
</feature>
<proteinExistence type="predicted"/>
<evidence type="ECO:0000256" key="3">
    <source>
        <dbReference type="PROSITE-ProRule" id="PRU00023"/>
    </source>
</evidence>
<dbReference type="PANTHER" id="PTHR23206:SF8">
    <property type="entry name" value="ANKYRIN REPEAT AND KH DOMAIN-CONTAINING 1"/>
    <property type="match status" value="1"/>
</dbReference>
<keyword evidence="2 3" id="KW-0040">ANK repeat</keyword>
<feature type="compositionally biased region" description="Low complexity" evidence="4">
    <location>
        <begin position="136"/>
        <end position="187"/>
    </location>
</feature>
<sequence>MEPLVSAEPAPVSLPAPHSVVQVEKVLEKETKPAPPTAVRKSKRKIAQSNAAALPKPRPQPVIKKAPRDPNAPKRKRGRPRKYDVKIVPDPASVQSELGENPVQMQQMQHMHQAHMMEAQQQMMMRQQHAMDLYQQQLRRHQQQQQHQQMGQQGQQQLSHHHQQQLYMQQQQQHQQRLFQQRQQQQQYRNPSNFVSDYFDFTAQSLKALDEHSDASSHDLKSGVTSAPQHPPSIPMTSSGPVSVVAIGNPPVPEAPPNHLPRSGTSSSSALTVSTVGSFSTTDGGVQQGKSAEPIIISKTEGIKYGTHVNSTTLPPPHIMKSASSDALDPLDNSSIDNNNNSASNNPAEPVAPPLESLYRPRIITVGGKEPEYVSPQNDLNPQEWLDRRFEERGYSTENFSSLECAYYNKPTEFQQASYGLKVVNMCRTNDVEGLAEIMECGLSYNPCNQFGESLIHMACRRGNYPMLKYLVDRGCSVQICDDFGRTPLHDACWTSEPNFKIVELLLDTDTRLLHIVDCRGATPLAYIKRENWQKWKEFFASKVETYWFTRDLAAVGEEPAPALSLEAPCTRVLPDHAAPLPIQKATDLASGKITPEDLKKEEEKNEATETSTSTTTTTTTTTTATS</sequence>
<dbReference type="InterPro" id="IPR002110">
    <property type="entry name" value="Ankyrin_rpt"/>
</dbReference>
<dbReference type="InterPro" id="IPR036770">
    <property type="entry name" value="Ankyrin_rpt-contain_sf"/>
</dbReference>
<reference evidence="6" key="1">
    <citation type="journal article" date="2023" name="Commun. Biol.">
        <title>Genome analysis of Parmales, the sister group of diatoms, reveals the evolutionary specialization of diatoms from phago-mixotrophs to photoautotrophs.</title>
        <authorList>
            <person name="Ban H."/>
            <person name="Sato S."/>
            <person name="Yoshikawa S."/>
            <person name="Yamada K."/>
            <person name="Nakamura Y."/>
            <person name="Ichinomiya M."/>
            <person name="Sato N."/>
            <person name="Blanc-Mathieu R."/>
            <person name="Endo H."/>
            <person name="Kuwata A."/>
            <person name="Ogata H."/>
        </authorList>
    </citation>
    <scope>NUCLEOTIDE SEQUENCE [LARGE SCALE GENOMIC DNA]</scope>
    <source>
        <strain evidence="6">NIES 3701</strain>
    </source>
</reference>
<protein>
    <submittedName>
        <fullName evidence="5">Uncharacterized protein</fullName>
    </submittedName>
</protein>
<feature type="compositionally biased region" description="Basic and acidic residues" evidence="4">
    <location>
        <begin position="595"/>
        <end position="608"/>
    </location>
</feature>